<reference evidence="4" key="1">
    <citation type="journal article" date="2021" name="PeerJ">
        <title>Extensive microbial diversity within the chicken gut microbiome revealed by metagenomics and culture.</title>
        <authorList>
            <person name="Gilroy R."/>
            <person name="Ravi A."/>
            <person name="Getino M."/>
            <person name="Pursley I."/>
            <person name="Horton D.L."/>
            <person name="Alikhan N.F."/>
            <person name="Baker D."/>
            <person name="Gharbi K."/>
            <person name="Hall N."/>
            <person name="Watson M."/>
            <person name="Adriaenssens E.M."/>
            <person name="Foster-Nyarko E."/>
            <person name="Jarju S."/>
            <person name="Secka A."/>
            <person name="Antonio M."/>
            <person name="Oren A."/>
            <person name="Chaudhuri R.R."/>
            <person name="La Ragione R."/>
            <person name="Hildebrand F."/>
            <person name="Pallen M.J."/>
        </authorList>
    </citation>
    <scope>NUCLEOTIDE SEQUENCE</scope>
    <source>
        <strain evidence="4">23274</strain>
    </source>
</reference>
<accession>A0A9D2ABX5</accession>
<dbReference type="Proteomes" id="UP000824202">
    <property type="component" value="Unassembled WGS sequence"/>
</dbReference>
<protein>
    <submittedName>
        <fullName evidence="4">Histidine phosphatase family protein</fullName>
    </submittedName>
</protein>
<dbReference type="PROSITE" id="PS00175">
    <property type="entry name" value="PG_MUTASE"/>
    <property type="match status" value="1"/>
</dbReference>
<dbReference type="GO" id="GO:0045820">
    <property type="term" value="P:negative regulation of glycolytic process"/>
    <property type="evidence" value="ECO:0007669"/>
    <property type="project" value="TreeGrafter"/>
</dbReference>
<gene>
    <name evidence="4" type="ORF">H9863_03995</name>
</gene>
<dbReference type="InterPro" id="IPR029033">
    <property type="entry name" value="His_PPase_superfam"/>
</dbReference>
<evidence type="ECO:0000256" key="1">
    <source>
        <dbReference type="ARBA" id="ARBA00022801"/>
    </source>
</evidence>
<dbReference type="PANTHER" id="PTHR46517">
    <property type="entry name" value="FRUCTOSE-2,6-BISPHOSPHATASE TIGAR"/>
    <property type="match status" value="1"/>
</dbReference>
<dbReference type="SUPFAM" id="SSF53254">
    <property type="entry name" value="Phosphoglycerate mutase-like"/>
    <property type="match status" value="1"/>
</dbReference>
<feature type="active site" description="Tele-phosphohistidine intermediate" evidence="2">
    <location>
        <position position="11"/>
    </location>
</feature>
<name>A0A9D2ABX5_9BACT</name>
<dbReference type="PANTHER" id="PTHR46517:SF1">
    <property type="entry name" value="FRUCTOSE-2,6-BISPHOSPHATASE TIGAR"/>
    <property type="match status" value="1"/>
</dbReference>
<dbReference type="InterPro" id="IPR013078">
    <property type="entry name" value="His_Pase_superF_clade-1"/>
</dbReference>
<organism evidence="4 5">
    <name type="scientific">Candidatus Odoribacter faecigallinarum</name>
    <dbReference type="NCBI Taxonomy" id="2838706"/>
    <lineage>
        <taxon>Bacteria</taxon>
        <taxon>Pseudomonadati</taxon>
        <taxon>Bacteroidota</taxon>
        <taxon>Bacteroidia</taxon>
        <taxon>Bacteroidales</taxon>
        <taxon>Odoribacteraceae</taxon>
        <taxon>Odoribacter</taxon>
    </lineage>
</organism>
<evidence type="ECO:0000313" key="4">
    <source>
        <dbReference type="EMBL" id="HIX03265.1"/>
    </source>
</evidence>
<sequence>MEQVRLYLSRHGETLENQRHVLQGQLPGTLSERGLEQARGLAERMEGVELDAVVASDLERSRRTAEIVAERKGLAVDVTPLLREMDWGEYTGQALVDVDWFHLPPSVEQVEALYRRAGDFLAYVKEKYAGRRVLAVGHGAFDRAVLCRYEGRPPFDMVEMPIMGNTEVVELVY</sequence>
<dbReference type="GO" id="GO:0005829">
    <property type="term" value="C:cytosol"/>
    <property type="evidence" value="ECO:0007669"/>
    <property type="project" value="TreeGrafter"/>
</dbReference>
<reference evidence="4" key="2">
    <citation type="submission" date="2021-04" db="EMBL/GenBank/DDBJ databases">
        <authorList>
            <person name="Gilroy R."/>
        </authorList>
    </citation>
    <scope>NUCLEOTIDE SEQUENCE</scope>
    <source>
        <strain evidence="4">23274</strain>
    </source>
</reference>
<dbReference type="SMART" id="SM00855">
    <property type="entry name" value="PGAM"/>
    <property type="match status" value="1"/>
</dbReference>
<proteinExistence type="predicted"/>
<feature type="binding site" evidence="3">
    <location>
        <begin position="10"/>
        <end position="17"/>
    </location>
    <ligand>
        <name>substrate</name>
    </ligand>
</feature>
<evidence type="ECO:0000256" key="2">
    <source>
        <dbReference type="PIRSR" id="PIRSR613078-1"/>
    </source>
</evidence>
<dbReference type="EMBL" id="DXFT01000081">
    <property type="protein sequence ID" value="HIX03265.1"/>
    <property type="molecule type" value="Genomic_DNA"/>
</dbReference>
<comment type="caution">
    <text evidence="4">The sequence shown here is derived from an EMBL/GenBank/DDBJ whole genome shotgun (WGS) entry which is preliminary data.</text>
</comment>
<dbReference type="InterPro" id="IPR001345">
    <property type="entry name" value="PG/BPGM_mutase_AS"/>
</dbReference>
<dbReference type="Gene3D" id="3.40.50.1240">
    <property type="entry name" value="Phosphoglycerate mutase-like"/>
    <property type="match status" value="1"/>
</dbReference>
<dbReference type="Pfam" id="PF00300">
    <property type="entry name" value="His_Phos_1"/>
    <property type="match status" value="1"/>
</dbReference>
<dbReference type="AlphaFoldDB" id="A0A9D2ABX5"/>
<dbReference type="GO" id="GO:0043456">
    <property type="term" value="P:regulation of pentose-phosphate shunt"/>
    <property type="evidence" value="ECO:0007669"/>
    <property type="project" value="TreeGrafter"/>
</dbReference>
<evidence type="ECO:0000313" key="5">
    <source>
        <dbReference type="Proteomes" id="UP000824202"/>
    </source>
</evidence>
<feature type="active site" description="Proton donor/acceptor" evidence="2">
    <location>
        <position position="84"/>
    </location>
</feature>
<evidence type="ECO:0000256" key="3">
    <source>
        <dbReference type="PIRSR" id="PIRSR613078-2"/>
    </source>
</evidence>
<keyword evidence="1" id="KW-0378">Hydrolase</keyword>
<dbReference type="CDD" id="cd07067">
    <property type="entry name" value="HP_PGM_like"/>
    <property type="match status" value="1"/>
</dbReference>
<dbReference type="InterPro" id="IPR051695">
    <property type="entry name" value="Phosphoglycerate_Mutase"/>
</dbReference>
<feature type="binding site" evidence="3">
    <location>
        <position position="60"/>
    </location>
    <ligand>
        <name>substrate</name>
    </ligand>
</feature>
<dbReference type="GO" id="GO:0004331">
    <property type="term" value="F:fructose-2,6-bisphosphate 2-phosphatase activity"/>
    <property type="evidence" value="ECO:0007669"/>
    <property type="project" value="TreeGrafter"/>
</dbReference>